<dbReference type="Proteomes" id="UP000024836">
    <property type="component" value="Unassembled WGS sequence"/>
</dbReference>
<feature type="region of interest" description="Disordered" evidence="5">
    <location>
        <begin position="1"/>
        <end position="21"/>
    </location>
</feature>
<protein>
    <submittedName>
        <fullName evidence="7">TetR family transcriptional regulator</fullName>
    </submittedName>
</protein>
<proteinExistence type="predicted"/>
<evidence type="ECO:0000313" key="7">
    <source>
        <dbReference type="EMBL" id="KCV82077.1"/>
    </source>
</evidence>
<feature type="domain" description="HTH tetR-type" evidence="6">
    <location>
        <begin position="22"/>
        <end position="82"/>
    </location>
</feature>
<dbReference type="PANTHER" id="PTHR30055:SF234">
    <property type="entry name" value="HTH-TYPE TRANSCRIPTIONAL REGULATOR BETI"/>
    <property type="match status" value="1"/>
</dbReference>
<accession>A0A058ZLK2</accession>
<dbReference type="Pfam" id="PF00440">
    <property type="entry name" value="TetR_N"/>
    <property type="match status" value="1"/>
</dbReference>
<dbReference type="SUPFAM" id="SSF46689">
    <property type="entry name" value="Homeodomain-like"/>
    <property type="match status" value="1"/>
</dbReference>
<evidence type="ECO:0000313" key="8">
    <source>
        <dbReference type="Proteomes" id="UP000024836"/>
    </source>
</evidence>
<keyword evidence="1" id="KW-0805">Transcription regulation</keyword>
<dbReference type="GO" id="GO:0000976">
    <property type="term" value="F:transcription cis-regulatory region binding"/>
    <property type="evidence" value="ECO:0007669"/>
    <property type="project" value="TreeGrafter"/>
</dbReference>
<keyword evidence="2 4" id="KW-0238">DNA-binding</keyword>
<dbReference type="PROSITE" id="PS50977">
    <property type="entry name" value="HTH_TETR_2"/>
    <property type="match status" value="1"/>
</dbReference>
<dbReference type="PRINTS" id="PR00455">
    <property type="entry name" value="HTHTETR"/>
</dbReference>
<dbReference type="Gene3D" id="1.10.10.60">
    <property type="entry name" value="Homeodomain-like"/>
    <property type="match status" value="1"/>
</dbReference>
<dbReference type="Pfam" id="PF16859">
    <property type="entry name" value="TetR_C_11"/>
    <property type="match status" value="1"/>
</dbReference>
<dbReference type="InterPro" id="IPR036271">
    <property type="entry name" value="Tet_transcr_reg_TetR-rel_C_sf"/>
</dbReference>
<evidence type="ECO:0000256" key="3">
    <source>
        <dbReference type="ARBA" id="ARBA00023163"/>
    </source>
</evidence>
<dbReference type="AlphaFoldDB" id="A0A058ZLK2"/>
<reference evidence="7 8" key="1">
    <citation type="submission" date="2013-04" db="EMBL/GenBank/DDBJ databases">
        <title>Shimia sp. 22II-S11-Z10 Genome Sequencing.</title>
        <authorList>
            <person name="Lai Q."/>
            <person name="Li G."/>
            <person name="Shao Z."/>
        </authorList>
    </citation>
    <scope>NUCLEOTIDE SEQUENCE [LARGE SCALE GENOMIC DNA]</scope>
    <source>
        <strain evidence="8">22II-S11-Z10</strain>
    </source>
</reference>
<gene>
    <name evidence="7" type="ORF">ATO10_09528</name>
</gene>
<evidence type="ECO:0000256" key="1">
    <source>
        <dbReference type="ARBA" id="ARBA00023015"/>
    </source>
</evidence>
<dbReference type="eggNOG" id="COG1309">
    <property type="taxonomic scope" value="Bacteria"/>
</dbReference>
<dbReference type="GO" id="GO:0003700">
    <property type="term" value="F:DNA-binding transcription factor activity"/>
    <property type="evidence" value="ECO:0007669"/>
    <property type="project" value="TreeGrafter"/>
</dbReference>
<dbReference type="InterPro" id="IPR001647">
    <property type="entry name" value="HTH_TetR"/>
</dbReference>
<dbReference type="SUPFAM" id="SSF48498">
    <property type="entry name" value="Tetracyclin repressor-like, C-terminal domain"/>
    <property type="match status" value="1"/>
</dbReference>
<keyword evidence="8" id="KW-1185">Reference proteome</keyword>
<dbReference type="InterPro" id="IPR050109">
    <property type="entry name" value="HTH-type_TetR-like_transc_reg"/>
</dbReference>
<sequence>MPSDTDRCAQPQRRSIGARRNPETEAAILTAAQELVEEKGLRGLTMEAVAKRARAGKATLYKWWPSRGALLVALYHASKGEHRHTDLGSLPETIAGFYSYVFGFWQTPAGRLFPLIIAEAQSNEDVADALQDYRQERLADLTALVSRAQARGELVADTDSEALADLIMANAWMHLMTGRIAVTDPAKLAHDVLRGWCLPDGSSA</sequence>
<dbReference type="InterPro" id="IPR011075">
    <property type="entry name" value="TetR_C"/>
</dbReference>
<dbReference type="InterPro" id="IPR009057">
    <property type="entry name" value="Homeodomain-like_sf"/>
</dbReference>
<dbReference type="RefSeq" id="WP_035250879.1">
    <property type="nucleotide sequence ID" value="NZ_AQQY01000005.1"/>
</dbReference>
<dbReference type="STRING" id="1461693.ATO10_09528"/>
<comment type="caution">
    <text evidence="7">The sequence shown here is derived from an EMBL/GenBank/DDBJ whole genome shotgun (WGS) entry which is preliminary data.</text>
</comment>
<evidence type="ECO:0000256" key="2">
    <source>
        <dbReference type="ARBA" id="ARBA00023125"/>
    </source>
</evidence>
<organism evidence="7 8">
    <name type="scientific">Actibacterium atlanticum</name>
    <dbReference type="NCBI Taxonomy" id="1461693"/>
    <lineage>
        <taxon>Bacteria</taxon>
        <taxon>Pseudomonadati</taxon>
        <taxon>Pseudomonadota</taxon>
        <taxon>Alphaproteobacteria</taxon>
        <taxon>Rhodobacterales</taxon>
        <taxon>Roseobacteraceae</taxon>
        <taxon>Actibacterium</taxon>
    </lineage>
</organism>
<name>A0A058ZLK2_9RHOB</name>
<keyword evidence="3" id="KW-0804">Transcription</keyword>
<dbReference type="PANTHER" id="PTHR30055">
    <property type="entry name" value="HTH-TYPE TRANSCRIPTIONAL REGULATOR RUTR"/>
    <property type="match status" value="1"/>
</dbReference>
<feature type="DNA-binding region" description="H-T-H motif" evidence="4">
    <location>
        <begin position="45"/>
        <end position="64"/>
    </location>
</feature>
<evidence type="ECO:0000256" key="5">
    <source>
        <dbReference type="SAM" id="MobiDB-lite"/>
    </source>
</evidence>
<evidence type="ECO:0000256" key="4">
    <source>
        <dbReference type="PROSITE-ProRule" id="PRU00335"/>
    </source>
</evidence>
<dbReference type="EMBL" id="AQQY01000005">
    <property type="protein sequence ID" value="KCV82077.1"/>
    <property type="molecule type" value="Genomic_DNA"/>
</dbReference>
<evidence type="ECO:0000259" key="6">
    <source>
        <dbReference type="PROSITE" id="PS50977"/>
    </source>
</evidence>
<dbReference type="Gene3D" id="1.10.357.10">
    <property type="entry name" value="Tetracycline Repressor, domain 2"/>
    <property type="match status" value="1"/>
</dbReference>